<keyword evidence="1" id="KW-0812">Transmembrane</keyword>
<comment type="caution">
    <text evidence="2">The sequence shown here is derived from an EMBL/GenBank/DDBJ whole genome shotgun (WGS) entry which is preliminary data.</text>
</comment>
<dbReference type="Proteomes" id="UP000287872">
    <property type="component" value="Unassembled WGS sequence"/>
</dbReference>
<dbReference type="Pfam" id="PF17099">
    <property type="entry name" value="TrpP"/>
    <property type="match status" value="1"/>
</dbReference>
<dbReference type="AlphaFoldDB" id="A0A401UL26"/>
<evidence type="ECO:0000313" key="2">
    <source>
        <dbReference type="EMBL" id="GCD10250.1"/>
    </source>
</evidence>
<feature type="transmembrane region" description="Helical" evidence="1">
    <location>
        <begin position="103"/>
        <end position="125"/>
    </location>
</feature>
<accession>A0A401UL26</accession>
<evidence type="ECO:0000256" key="1">
    <source>
        <dbReference type="SAM" id="Phobius"/>
    </source>
</evidence>
<dbReference type="OrthoDB" id="2243651at2"/>
<dbReference type="InterPro" id="IPR031360">
    <property type="entry name" value="TrpP"/>
</dbReference>
<feature type="transmembrane region" description="Helical" evidence="1">
    <location>
        <begin position="131"/>
        <end position="153"/>
    </location>
</feature>
<protein>
    <submittedName>
        <fullName evidence="2">Putative tryptophan transport protein</fullName>
    </submittedName>
</protein>
<dbReference type="EMBL" id="BHYK01000009">
    <property type="protein sequence ID" value="GCD10250.1"/>
    <property type="molecule type" value="Genomic_DNA"/>
</dbReference>
<keyword evidence="3" id="KW-1185">Reference proteome</keyword>
<reference evidence="2 3" key="1">
    <citation type="submission" date="2018-11" db="EMBL/GenBank/DDBJ databases">
        <title>Genome sequencing and assembly of Clostridium tagluense strain A121.</title>
        <authorList>
            <person name="Murakami T."/>
            <person name="Segawa T."/>
            <person name="Shcherbakova V.A."/>
            <person name="Mori H."/>
            <person name="Yoshimura Y."/>
        </authorList>
    </citation>
    <scope>NUCLEOTIDE SEQUENCE [LARGE SCALE GENOMIC DNA]</scope>
    <source>
        <strain evidence="2 3">A121</strain>
    </source>
</reference>
<dbReference type="RefSeq" id="WP_125000536.1">
    <property type="nucleotide sequence ID" value="NZ_BHYK01000009.1"/>
</dbReference>
<feature type="transmembrane region" description="Helical" evidence="1">
    <location>
        <begin position="6"/>
        <end position="30"/>
    </location>
</feature>
<keyword evidence="1" id="KW-0472">Membrane</keyword>
<proteinExistence type="predicted"/>
<keyword evidence="1" id="KW-1133">Transmembrane helix</keyword>
<sequence length="170" mass="18470">MKTNKIIITSLFLAIGLILHQITPGIFFGIKPDFLLVFMILSVILTKDFKIAFITGIVAGVLCALSTTFPGGQLPNIIDKMITSIIVYAIYKNSNANSPIKLTCIYFLGTVISGSVFLGSALILFGLPAPFLILFVSIVLPTSVLNSLIGFFLHKLIITNPAIKSKFINY</sequence>
<feature type="transmembrane region" description="Helical" evidence="1">
    <location>
        <begin position="51"/>
        <end position="68"/>
    </location>
</feature>
<evidence type="ECO:0000313" key="3">
    <source>
        <dbReference type="Proteomes" id="UP000287872"/>
    </source>
</evidence>
<gene>
    <name evidence="2" type="primary">trpP</name>
    <name evidence="2" type="ORF">Ctaglu_18730</name>
</gene>
<name>A0A401UL26_9CLOT</name>
<organism evidence="2 3">
    <name type="scientific">Clostridium tagluense</name>
    <dbReference type="NCBI Taxonomy" id="360422"/>
    <lineage>
        <taxon>Bacteria</taxon>
        <taxon>Bacillati</taxon>
        <taxon>Bacillota</taxon>
        <taxon>Clostridia</taxon>
        <taxon>Eubacteriales</taxon>
        <taxon>Clostridiaceae</taxon>
        <taxon>Clostridium</taxon>
    </lineage>
</organism>